<proteinExistence type="predicted"/>
<dbReference type="EMBL" id="CM016552">
    <property type="protein sequence ID" value="TKW37909.1"/>
    <property type="molecule type" value="Genomic_DNA"/>
</dbReference>
<dbReference type="OMA" id="RPPHKLM"/>
<reference evidence="3" key="1">
    <citation type="submission" date="2019-03" db="EMBL/GenBank/DDBJ databases">
        <title>WGS assembly of Setaria viridis.</title>
        <authorList>
            <person name="Huang P."/>
            <person name="Jenkins J."/>
            <person name="Grimwood J."/>
            <person name="Barry K."/>
            <person name="Healey A."/>
            <person name="Mamidi S."/>
            <person name="Sreedasyam A."/>
            <person name="Shu S."/>
            <person name="Feldman M."/>
            <person name="Wu J."/>
            <person name="Yu Y."/>
            <person name="Chen C."/>
            <person name="Johnson J."/>
            <person name="Rokhsar D."/>
            <person name="Baxter I."/>
            <person name="Schmutz J."/>
            <person name="Brutnell T."/>
            <person name="Kellogg E."/>
        </authorList>
    </citation>
    <scope>NUCLEOTIDE SEQUENCE [LARGE SCALE GENOMIC DNA]</scope>
</reference>
<keyword evidence="4" id="KW-1185">Reference proteome</keyword>
<feature type="region of interest" description="Disordered" evidence="1">
    <location>
        <begin position="381"/>
        <end position="402"/>
    </location>
</feature>
<feature type="compositionally biased region" description="Basic residues" evidence="1">
    <location>
        <begin position="135"/>
        <end position="164"/>
    </location>
</feature>
<dbReference type="Gramene" id="TKW37909">
    <property type="protein sequence ID" value="TKW37909"/>
    <property type="gene ID" value="SEVIR_1G080100v2"/>
</dbReference>
<feature type="compositionally biased region" description="Low complexity" evidence="1">
    <location>
        <begin position="382"/>
        <end position="402"/>
    </location>
</feature>
<name>A0A4U6WAG3_SETVI</name>
<accession>A0A4U6WAG3</accession>
<protein>
    <recommendedName>
        <fullName evidence="2">Mei2-like C-terminal RNA recognition motif domain-containing protein</fullName>
    </recommendedName>
</protein>
<organism evidence="3 4">
    <name type="scientific">Setaria viridis</name>
    <name type="common">Green bristlegrass</name>
    <name type="synonym">Setaria italica subsp. viridis</name>
    <dbReference type="NCBI Taxonomy" id="4556"/>
    <lineage>
        <taxon>Eukaryota</taxon>
        <taxon>Viridiplantae</taxon>
        <taxon>Streptophyta</taxon>
        <taxon>Embryophyta</taxon>
        <taxon>Tracheophyta</taxon>
        <taxon>Spermatophyta</taxon>
        <taxon>Magnoliopsida</taxon>
        <taxon>Liliopsida</taxon>
        <taxon>Poales</taxon>
        <taxon>Poaceae</taxon>
        <taxon>PACMAD clade</taxon>
        <taxon>Panicoideae</taxon>
        <taxon>Panicodae</taxon>
        <taxon>Paniceae</taxon>
        <taxon>Cenchrinae</taxon>
        <taxon>Setaria</taxon>
    </lineage>
</organism>
<evidence type="ECO:0000313" key="3">
    <source>
        <dbReference type="EMBL" id="TKW37909.1"/>
    </source>
</evidence>
<evidence type="ECO:0000313" key="4">
    <source>
        <dbReference type="Proteomes" id="UP000298652"/>
    </source>
</evidence>
<sequence length="402" mass="42960">MAATKLNPAAPPFPCPYGLHLAPPAPPPFPPVDAACPPQFPFITYCCVAAPPAGHIGFCFPVQPPSSPPAVCKGGVPAAAAAVHGRPPHKLMAAFSGLGGAGKRQAAAAVAVKPWQGPAPDAAAAPALVPAAGPRKPRAARRKAERSVAKVKSKTKAPRPRKAAGPRARAAAKAQRESSPPPPQYTTRRPRWWKRLPEPAVGWITNTVMLRNIPNKLRYALDQQRSSQWRRSVLVLDPHPNDSSLVFDVCRSSDMISLLDQHCKLVNTAAGAVVSAYDVLYLPMDFRRGCNFGYAFINFTTTAASRMLYYSLQGSGWTVHGSKKVIQIVPAKIQGQAKLVRHLKQLKLECEDDEFLPAVFSPPRDGVTAGGIVQRLGRLARRPATTTAPARAAAATPAPKEQ</sequence>
<dbReference type="Pfam" id="PF04059">
    <property type="entry name" value="RRM_2"/>
    <property type="match status" value="1"/>
</dbReference>
<dbReference type="InterPro" id="IPR007201">
    <property type="entry name" value="Mei2-like_Rrm_C"/>
</dbReference>
<gene>
    <name evidence="3" type="ORF">SEVIR_1G080100v2</name>
</gene>
<feature type="region of interest" description="Disordered" evidence="1">
    <location>
        <begin position="126"/>
        <end position="191"/>
    </location>
</feature>
<dbReference type="Proteomes" id="UP000298652">
    <property type="component" value="Chromosome 1"/>
</dbReference>
<dbReference type="AlphaFoldDB" id="A0A4U6WAG3"/>
<feature type="domain" description="Mei2-like C-terminal RNA recognition motif" evidence="2">
    <location>
        <begin position="275"/>
        <end position="344"/>
    </location>
</feature>
<evidence type="ECO:0000259" key="2">
    <source>
        <dbReference type="Pfam" id="PF04059"/>
    </source>
</evidence>
<evidence type="ECO:0000256" key="1">
    <source>
        <dbReference type="SAM" id="MobiDB-lite"/>
    </source>
</evidence>